<sequence>MRRFGMASACALAMFSGKNIYNFGVQKRLRAFLNPIFTGRGRDGKRQLPRWFPAETAARRVDSYAFSREKGIEIIFPNKGFPPRGEGFCSSQTVKIDFLLKKSLLSDTLNITNLIRRNEADHGCKNACPVENTV</sequence>
<evidence type="ECO:0000313" key="1">
    <source>
        <dbReference type="EMBL" id="MSC52056.1"/>
    </source>
</evidence>
<proteinExistence type="predicted"/>
<reference evidence="1 2" key="1">
    <citation type="journal article" date="2019" name="Nat. Med.">
        <title>A library of human gut bacterial isolates paired with longitudinal multiomics data enables mechanistic microbiome research.</title>
        <authorList>
            <person name="Poyet M."/>
            <person name="Groussin M."/>
            <person name="Gibbons S.M."/>
            <person name="Avila-Pacheco J."/>
            <person name="Jiang X."/>
            <person name="Kearney S.M."/>
            <person name="Perrotta A.R."/>
            <person name="Berdy B."/>
            <person name="Zhao S."/>
            <person name="Lieberman T.D."/>
            <person name="Swanson P.K."/>
            <person name="Smith M."/>
            <person name="Roesemann S."/>
            <person name="Alexander J.E."/>
            <person name="Rich S.A."/>
            <person name="Livny J."/>
            <person name="Vlamakis H."/>
            <person name="Clish C."/>
            <person name="Bullock K."/>
            <person name="Deik A."/>
            <person name="Scott J."/>
            <person name="Pierce K.A."/>
            <person name="Xavier R.J."/>
            <person name="Alm E.J."/>
        </authorList>
    </citation>
    <scope>NUCLEOTIDE SEQUENCE [LARGE SCALE GENOMIC DNA]</scope>
    <source>
        <strain evidence="1 2">BIOML-B1</strain>
    </source>
</reference>
<evidence type="ECO:0000313" key="2">
    <source>
        <dbReference type="Proteomes" id="UP000462091"/>
    </source>
</evidence>
<protein>
    <submittedName>
        <fullName evidence="1">Uncharacterized protein</fullName>
    </submittedName>
</protein>
<accession>A0A844DFH6</accession>
<dbReference type="RefSeq" id="WP_154265793.1">
    <property type="nucleotide sequence ID" value="NZ_WKQM01000016.1"/>
</dbReference>
<name>A0A844DFH6_9FIRM</name>
<gene>
    <name evidence="1" type="ORF">GKE10_09080</name>
</gene>
<comment type="caution">
    <text evidence="1">The sequence shown here is derived from an EMBL/GenBank/DDBJ whole genome shotgun (WGS) entry which is preliminary data.</text>
</comment>
<dbReference type="EMBL" id="WKQM01000016">
    <property type="protein sequence ID" value="MSC52056.1"/>
    <property type="molecule type" value="Genomic_DNA"/>
</dbReference>
<dbReference type="Proteomes" id="UP000462091">
    <property type="component" value="Unassembled WGS sequence"/>
</dbReference>
<organism evidence="1 2">
    <name type="scientific">Faecalibacterium prausnitzii</name>
    <dbReference type="NCBI Taxonomy" id="853"/>
    <lineage>
        <taxon>Bacteria</taxon>
        <taxon>Bacillati</taxon>
        <taxon>Bacillota</taxon>
        <taxon>Clostridia</taxon>
        <taxon>Eubacteriales</taxon>
        <taxon>Oscillospiraceae</taxon>
        <taxon>Faecalibacterium</taxon>
    </lineage>
</organism>
<dbReference type="AlphaFoldDB" id="A0A844DFH6"/>